<sequence>MSPAFNNSKASTPSIMIIAYLGRNVKDYRENFLRYLEELDLTYPYCSGRTNLHASYERRVRIEEIVEWLTIQRIIYRECRSTHAVIPDFIRPYKHYSTCDSEAALRDIEDGIPIEQVETAASTSTLRRWAAEFQEKSRQAAGALKAILFRLYGKVVNELFLFGLKQFGVLEKILEKFPEIKSNNLTVGDTNIWLASHAAGLYL</sequence>
<evidence type="ECO:0000313" key="3">
    <source>
        <dbReference type="Proteomes" id="UP000006556"/>
    </source>
</evidence>
<dbReference type="Proteomes" id="UP000006556">
    <property type="component" value="Chromosome"/>
</dbReference>
<dbReference type="eggNOG" id="COG3464">
    <property type="taxonomic scope" value="Bacteria"/>
</dbReference>
<dbReference type="InterPro" id="IPR045536">
    <property type="entry name" value="DUF6431"/>
</dbReference>
<gene>
    <name evidence="2" type="ordered locus">PTH_1218</name>
</gene>
<dbReference type="HOGENOM" id="CLU_1347864_0_0_9"/>
<dbReference type="KEGG" id="pth:PTH_1218"/>
<dbReference type="STRING" id="370438.PTH_1218"/>
<dbReference type="Pfam" id="PF20020">
    <property type="entry name" value="DUF6431"/>
    <property type="match status" value="1"/>
</dbReference>
<evidence type="ECO:0000313" key="2">
    <source>
        <dbReference type="EMBL" id="BAF59399.1"/>
    </source>
</evidence>
<name>A5D2X7_PELTS</name>
<dbReference type="EMBL" id="AP009389">
    <property type="protein sequence ID" value="BAF59399.1"/>
    <property type="molecule type" value="Genomic_DNA"/>
</dbReference>
<protein>
    <recommendedName>
        <fullName evidence="1">DUF6431 domain-containing protein</fullName>
    </recommendedName>
</protein>
<organism evidence="2 3">
    <name type="scientific">Pelotomaculum thermopropionicum (strain DSM 13744 / JCM 10971 / SI)</name>
    <dbReference type="NCBI Taxonomy" id="370438"/>
    <lineage>
        <taxon>Bacteria</taxon>
        <taxon>Bacillati</taxon>
        <taxon>Bacillota</taxon>
        <taxon>Clostridia</taxon>
        <taxon>Eubacteriales</taxon>
        <taxon>Desulfotomaculaceae</taxon>
        <taxon>Pelotomaculum</taxon>
    </lineage>
</organism>
<evidence type="ECO:0000259" key="1">
    <source>
        <dbReference type="Pfam" id="PF20020"/>
    </source>
</evidence>
<reference evidence="3" key="1">
    <citation type="journal article" date="2008" name="Genome Res.">
        <title>The genome of Pelotomaculum thermopropionicum reveals niche-associated evolution in anaerobic microbiota.</title>
        <authorList>
            <person name="Kosaka T."/>
            <person name="Kato S."/>
            <person name="Shimoyama T."/>
            <person name="Ishii S."/>
            <person name="Abe T."/>
            <person name="Watanabe K."/>
        </authorList>
    </citation>
    <scope>NUCLEOTIDE SEQUENCE [LARGE SCALE GENOMIC DNA]</scope>
    <source>
        <strain evidence="3">DSM 13744 / JCM 10971 / SI</strain>
    </source>
</reference>
<keyword evidence="3" id="KW-1185">Reference proteome</keyword>
<feature type="domain" description="DUF6431" evidence="1">
    <location>
        <begin position="44"/>
        <end position="129"/>
    </location>
</feature>
<accession>A5D2X7</accession>
<dbReference type="AlphaFoldDB" id="A5D2X7"/>
<proteinExistence type="predicted"/>